<dbReference type="PANTHER" id="PTHR21178">
    <property type="entry name" value="CILIA- AND FLAGELLA-ASSOCIATED PROTEIN 61"/>
    <property type="match status" value="1"/>
</dbReference>
<protein>
    <submittedName>
        <fullName evidence="2">Uncharacterized protein LOC113147347</fullName>
    </submittedName>
</protein>
<dbReference type="RefSeq" id="XP_026193386.1">
    <property type="nucleotide sequence ID" value="XM_026337601.1"/>
</dbReference>
<proteinExistence type="predicted"/>
<gene>
    <name evidence="2" type="primary">LOC113147347</name>
</gene>
<sequence>MLQQVIIREVMRLSGAHLLHIAAQAKEPLSTAISLAIPLISPPQFILRPSPPCFSDSAEKQSRCAHVDAVQNSKHLSCIEASNAQKHGVLKKRPDDCKDQATTQVANTIDDQARIPEGLEHKLRALSVAAVQGFTDESGAAEYREEVCGKTFVAYDLLVLTGGMHDAALQKLGIRSWGLSDCSNSIQHVAELPSRIGGYENAHQWVPNCPTHNEVPRELRKVNGCISAADPHLHELLGESGPFLTPLRWNPLASVVVYGRSLDAFCLVQGLIKRDVPPQKISLVLPPRYRLLLMLFLKTDELIEVDEFSTEAQMGLQLLQLLHQIGVRVHTNVLLHDIVTDSQGKLKGALFTNASDSTSTGGEPTRQQQVVKTPFPEPCCPCEHLAKPAFDLPLRSPLYFPYLQSGSPGPPMTPFCNAEDTQQMWCSAYQYLVDEWEPQEDGEPQRGLLPLAHLRIVAKKLMGFSCCSSWYAGHGLARSHSLTSLRSFDPAASSGTAAAFDTVSAVGLSSAMGKCKFLPCRVLLTADRQDIDWDLLQAVQGAGLVYDGRMIVHHDFSVRRKDITPSEVPRICPACRCFRAARDN</sequence>
<dbReference type="PANTHER" id="PTHR21178:SF8">
    <property type="entry name" value="CILIA- AND FLAGELLA-ASSOCIATED PROTEIN 61"/>
    <property type="match status" value="1"/>
</dbReference>
<dbReference type="Proteomes" id="UP000515125">
    <property type="component" value="Unplaced"/>
</dbReference>
<reference evidence="2" key="1">
    <citation type="submission" date="2025-08" db="UniProtKB">
        <authorList>
            <consortium name="RefSeq"/>
        </authorList>
    </citation>
    <scope>IDENTIFICATION</scope>
</reference>
<keyword evidence="1" id="KW-1185">Reference proteome</keyword>
<dbReference type="OrthoDB" id="354872at2759"/>
<accession>A0A6P6RZM0</accession>
<name>A0A6P6RZM0_9EIME</name>
<dbReference type="AlphaFoldDB" id="A0A6P6RZM0"/>
<dbReference type="InterPro" id="IPR038884">
    <property type="entry name" value="CFAP61"/>
</dbReference>
<organism evidence="1 2">
    <name type="scientific">Cyclospora cayetanensis</name>
    <dbReference type="NCBI Taxonomy" id="88456"/>
    <lineage>
        <taxon>Eukaryota</taxon>
        <taxon>Sar</taxon>
        <taxon>Alveolata</taxon>
        <taxon>Apicomplexa</taxon>
        <taxon>Conoidasida</taxon>
        <taxon>Coccidia</taxon>
        <taxon>Eucoccidiorida</taxon>
        <taxon>Eimeriorina</taxon>
        <taxon>Eimeriidae</taxon>
        <taxon>Cyclospora</taxon>
    </lineage>
</organism>
<evidence type="ECO:0000313" key="1">
    <source>
        <dbReference type="Proteomes" id="UP000515125"/>
    </source>
</evidence>
<dbReference type="GeneID" id="113147347"/>
<evidence type="ECO:0000313" key="2">
    <source>
        <dbReference type="RefSeq" id="XP_026193386.1"/>
    </source>
</evidence>